<evidence type="ECO:0000313" key="2">
    <source>
        <dbReference type="EMBL" id="OAQ69813.1"/>
    </source>
</evidence>
<dbReference type="InterPro" id="IPR011009">
    <property type="entry name" value="Kinase-like_dom_sf"/>
</dbReference>
<dbReference type="InterPro" id="IPR002575">
    <property type="entry name" value="Aminoglycoside_PTrfase"/>
</dbReference>
<dbReference type="Pfam" id="PF01636">
    <property type="entry name" value="APH"/>
    <property type="match status" value="1"/>
</dbReference>
<evidence type="ECO:0000313" key="3">
    <source>
        <dbReference type="Proteomes" id="UP000078397"/>
    </source>
</evidence>
<dbReference type="EMBL" id="LSBJ02000002">
    <property type="protein sequence ID" value="OAQ69813.1"/>
    <property type="molecule type" value="Genomic_DNA"/>
</dbReference>
<reference evidence="2 3" key="1">
    <citation type="journal article" date="2016" name="PLoS Pathog.">
        <title>Biosynthesis of antibiotic leucinostatins in bio-control fungus Purpureocillium lilacinum and their inhibition on phytophthora revealed by genome mining.</title>
        <authorList>
            <person name="Wang G."/>
            <person name="Liu Z."/>
            <person name="Lin R."/>
            <person name="Li E."/>
            <person name="Mao Z."/>
            <person name="Ling J."/>
            <person name="Yang Y."/>
            <person name="Yin W.B."/>
            <person name="Xie B."/>
        </authorList>
    </citation>
    <scope>NUCLEOTIDE SEQUENCE [LARGE SCALE GENOMIC DNA]</scope>
    <source>
        <strain evidence="2">170</strain>
    </source>
</reference>
<dbReference type="GeneID" id="28846040"/>
<dbReference type="RefSeq" id="XP_018146350.1">
    <property type="nucleotide sequence ID" value="XM_018282046.1"/>
</dbReference>
<dbReference type="SUPFAM" id="SSF56112">
    <property type="entry name" value="Protein kinase-like (PK-like)"/>
    <property type="match status" value="1"/>
</dbReference>
<accession>A0A179FXP0</accession>
<proteinExistence type="predicted"/>
<dbReference type="Proteomes" id="UP000078397">
    <property type="component" value="Unassembled WGS sequence"/>
</dbReference>
<protein>
    <submittedName>
        <fullName evidence="2">Protein kinase-like protein</fullName>
    </submittedName>
</protein>
<feature type="domain" description="Aminoglycoside phosphotransferase" evidence="1">
    <location>
        <begin position="102"/>
        <end position="264"/>
    </location>
</feature>
<dbReference type="Gene3D" id="3.90.1200.10">
    <property type="match status" value="1"/>
</dbReference>
<dbReference type="AlphaFoldDB" id="A0A179FXP0"/>
<dbReference type="InterPro" id="IPR051678">
    <property type="entry name" value="AGP_Transferase"/>
</dbReference>
<organism evidence="2 3">
    <name type="scientific">Pochonia chlamydosporia 170</name>
    <dbReference type="NCBI Taxonomy" id="1380566"/>
    <lineage>
        <taxon>Eukaryota</taxon>
        <taxon>Fungi</taxon>
        <taxon>Dikarya</taxon>
        <taxon>Ascomycota</taxon>
        <taxon>Pezizomycotina</taxon>
        <taxon>Sordariomycetes</taxon>
        <taxon>Hypocreomycetidae</taxon>
        <taxon>Hypocreales</taxon>
        <taxon>Clavicipitaceae</taxon>
        <taxon>Pochonia</taxon>
    </lineage>
</organism>
<evidence type="ECO:0000259" key="1">
    <source>
        <dbReference type="Pfam" id="PF01636"/>
    </source>
</evidence>
<dbReference type="KEGG" id="pchm:VFPPC_02391"/>
<dbReference type="OrthoDB" id="5404599at2759"/>
<comment type="caution">
    <text evidence="2">The sequence shown here is derived from an EMBL/GenBank/DDBJ whole genome shotgun (WGS) entry which is preliminary data.</text>
</comment>
<name>A0A179FXP0_METCM</name>
<sequence>MSSVNPPRPHLNESIREVSGNTWLISNSFLLTRSSLPAPNNIPTEQACWSDGTGGDFVLSPAPEPLPDSRSLAENSTCISRVHAVDNLAAVWQAGEAFIKAHHMDYPNVTREHVTLQFLRDQQVQGFDFPNVHHHFEADSRYFIIVSRVPGQPLDKAWQNLDEAKRQLYVDKVADICNNLAKLKGQRICGVDGHQLLERYLIKGGGRNADDLSPENLLQNCTEMGMDVSQLVFHHCDLGPTNLLVDPTTGSIGIVDWELAGYVPMEWVRTKFRLSAGMDFSHGEDDYKRSWRRSVAQRLDKMGYMDVVDAWWKFQDSK</sequence>
<dbReference type="PANTHER" id="PTHR21310">
    <property type="entry name" value="AMINOGLYCOSIDE PHOSPHOTRANSFERASE-RELATED-RELATED"/>
    <property type="match status" value="1"/>
</dbReference>
<dbReference type="PANTHER" id="PTHR21310:SF58">
    <property type="entry name" value="AMINOGLYCOSIDE PHOSPHOTRANSFERASE DOMAIN-CONTAINING PROTEIN"/>
    <property type="match status" value="1"/>
</dbReference>
<gene>
    <name evidence="2" type="ORF">VFPPC_02391</name>
</gene>
<keyword evidence="3" id="KW-1185">Reference proteome</keyword>
<dbReference type="GO" id="GO:0016301">
    <property type="term" value="F:kinase activity"/>
    <property type="evidence" value="ECO:0007669"/>
    <property type="project" value="UniProtKB-KW"/>
</dbReference>